<keyword evidence="3" id="KW-1185">Reference proteome</keyword>
<feature type="region of interest" description="Disordered" evidence="1">
    <location>
        <begin position="174"/>
        <end position="205"/>
    </location>
</feature>
<reference evidence="2 3" key="1">
    <citation type="submission" date="2024-01" db="EMBL/GenBank/DDBJ databases">
        <title>The strains designed SYSU M86414 and SYSU M84420 isolated from the marine sediment in San Sha City (Hainan Province, China).</title>
        <authorList>
            <person name="Guo D."/>
        </authorList>
    </citation>
    <scope>NUCLEOTIDE SEQUENCE [LARGE SCALE GENOMIC DNA]</scope>
    <source>
        <strain evidence="2 3">SYSU M84420</strain>
    </source>
</reference>
<comment type="caution">
    <text evidence="2">The sequence shown here is derived from an EMBL/GenBank/DDBJ whole genome shotgun (WGS) entry which is preliminary data.</text>
</comment>
<sequence>MKNYISLIITTLLAVTSCTDVVEVDVPTAETRLVVEASLDWEKGTYGNVQSIKLNTSTPYFDLDSDTAVDGAQVNVTDLDSGDEFLFEGQGNGLYTTSNFIPVLYHQYQLEIIYDDETYLATETLYPVSDIKALTQSTEGGFDDEFLELNLYFDDPEEEENFYLIRYQEEGDPFPDLEDQSDEFTNGNEQHDFYEKDDDEDNNEQPFEPGDTVFVDLYGISEQYYNYIRLLIEQYYGSGDPFGTVPAPIKGNCINQNDPANFAYGYFRVTQVSRGSYTFQ</sequence>
<organism evidence="2 3">
    <name type="scientific">Flagellimonas halotolerans</name>
    <dbReference type="NCBI Taxonomy" id="3112164"/>
    <lineage>
        <taxon>Bacteria</taxon>
        <taxon>Pseudomonadati</taxon>
        <taxon>Bacteroidota</taxon>
        <taxon>Flavobacteriia</taxon>
        <taxon>Flavobacteriales</taxon>
        <taxon>Flavobacteriaceae</taxon>
        <taxon>Flagellimonas</taxon>
    </lineage>
</organism>
<protein>
    <submittedName>
        <fullName evidence="2">DUF4249 domain-containing protein</fullName>
    </submittedName>
</protein>
<dbReference type="PROSITE" id="PS51257">
    <property type="entry name" value="PROKAR_LIPOPROTEIN"/>
    <property type="match status" value="1"/>
</dbReference>
<dbReference type="EMBL" id="JAYMGW010000014">
    <property type="protein sequence ID" value="MEC4266428.1"/>
    <property type="molecule type" value="Genomic_DNA"/>
</dbReference>
<dbReference type="Pfam" id="PF14054">
    <property type="entry name" value="DUF4249"/>
    <property type="match status" value="1"/>
</dbReference>
<dbReference type="RefSeq" id="WP_326279439.1">
    <property type="nucleotide sequence ID" value="NZ_JAYKYV010000014.1"/>
</dbReference>
<gene>
    <name evidence="2" type="ORF">VOP03_13815</name>
</gene>
<accession>A0ABU6ITG1</accession>
<evidence type="ECO:0000313" key="3">
    <source>
        <dbReference type="Proteomes" id="UP001355298"/>
    </source>
</evidence>
<dbReference type="InterPro" id="IPR025345">
    <property type="entry name" value="DUF4249"/>
</dbReference>
<evidence type="ECO:0000313" key="2">
    <source>
        <dbReference type="EMBL" id="MEC4266428.1"/>
    </source>
</evidence>
<dbReference type="Proteomes" id="UP001355298">
    <property type="component" value="Unassembled WGS sequence"/>
</dbReference>
<proteinExistence type="predicted"/>
<name>A0ABU6ITG1_9FLAO</name>
<evidence type="ECO:0000256" key="1">
    <source>
        <dbReference type="SAM" id="MobiDB-lite"/>
    </source>
</evidence>